<reference evidence="4 5" key="1">
    <citation type="submission" date="2016-11" db="EMBL/GenBank/DDBJ databases">
        <title>Draft Genome Sequences of Nine Cyanobacterial Strains from Diverse Habitats.</title>
        <authorList>
            <person name="Zhu T."/>
            <person name="Hou S."/>
            <person name="Lu X."/>
            <person name="Hess W.R."/>
        </authorList>
    </citation>
    <scope>NUCLEOTIDE SEQUENCE [LARGE SCALE GENOMIC DNA]</scope>
    <source>
        <strain evidence="4 5">NIES-593</strain>
    </source>
</reference>
<feature type="domain" description="NACHT" evidence="3">
    <location>
        <begin position="113"/>
        <end position="202"/>
    </location>
</feature>
<dbReference type="InterPro" id="IPR027417">
    <property type="entry name" value="P-loop_NTPase"/>
</dbReference>
<keyword evidence="5" id="KW-1185">Reference proteome</keyword>
<dbReference type="Proteomes" id="UP000186868">
    <property type="component" value="Unassembled WGS sequence"/>
</dbReference>
<dbReference type="Pfam" id="PF13646">
    <property type="entry name" value="HEAT_2"/>
    <property type="match status" value="4"/>
</dbReference>
<organism evidence="4 5">
    <name type="scientific">Hydrococcus rivularis NIES-593</name>
    <dbReference type="NCBI Taxonomy" id="1921803"/>
    <lineage>
        <taxon>Bacteria</taxon>
        <taxon>Bacillati</taxon>
        <taxon>Cyanobacteriota</taxon>
        <taxon>Cyanophyceae</taxon>
        <taxon>Pleurocapsales</taxon>
        <taxon>Hydrococcaceae</taxon>
        <taxon>Hydrococcus</taxon>
    </lineage>
</organism>
<sequence>MKSEKCLSTKAKESFSRKKSAIDWHKVCRVMLDRSLPSNPLTTQPDGLERAEEDNLNISLGLVEQRQHHGSQILSDAEELSYPSQEEQIAQTFPQEQFLTRILQQRKSPSQGCRIAIVGESGTGKTFFLQKIASWVLEKTEDVPIWITSSQLGTNLFDQYLRQKWLPQAANSPDLPPIEWQEAFEELLDSGRVWLLIDGVDERLLRLLTVAQQIRSWTDKVRIVLTCRTHIWEDNKNLLSAFDTYQTLELTYPEQVREFIVKWFNPNHLASDKKVQGEDLGEKLFQILNRPEKVQIRQIIKNPLRLALLCRLWQKQPQDLPDTRSQLYQKLIPEFYQWKAEATPTNAAQQQELNAALGKLALLSMQQAKSFPYNISHRLVAETLGEDTPLFRLAIRLGWLQSVGVFTENPQEKYYAFFDPTFQEYFAARTIEDWHFFLKDKLEKENPLDSPHDGYRIFDPHWKPTILLWLGREDIAKQAKEDFIKALIEFDDGCGCENFYGKRAYFLAAAGLSEFGECSQADKIVAQLVEWGLAELDRQSRLPRALNHPFAAAARAALAATDPRKTIALLVKLIETTDNERVQSFAFRSLEQIGKDNLEAIAALQQILDTTKLASIRWQAAECLGKIEPGNQKAIATLAQLLDSNTPEEIQQIAFDRLEKIGAGNQKAIATLINLLRTATSSATQRRAFECLAIIGRGNRTAIATLVQLIRTNEDEGVRRQAAETLEKIDPGNPTAIAVLVQLLQSAQQREVCQQAVYSLGEIDPGNLEAIAALVQLLETSDDVYMRWLAVSSLGKIAIGNQEAIDALVKIIKSPEQGLLHKEAIDSLEKIHPNHPVAFAALVRLMQYADDESTRREAAESLGKIDPANAEAIAALQELLRTSYDEFTCRQAAYSLGKIDPGNLEATKALVKLIQLSRDKDVRSLAAESLGEIGSHNPAAIATLIRLIQSARDKDTLRQAAKSLAKVGAGNREAISVLLGLLQSSDDETIRTHIADSLIHLLQDRQMMLVVSTLRDGFLYKSATPDLASYKVMWHCAQRLPYPEFYQAWYFRPLPVQPEIDEAPETQALSFAGEIASSGMPQADSANAIDLFSRLQQAIAHDTDLGKPIHLVGIDSSQFIDPDNPLVDIYDRMLAQNCPKFEYGVPDTMAKLRLYWNMLRRNYPDKTFVLVFDENRTESERQGFSPLFLETLSKFEGPICVVTDQPVVKLQQFSPNDPQLVRAIADWIAVQSQDRSANEIS</sequence>
<dbReference type="Gene3D" id="1.25.10.10">
    <property type="entry name" value="Leucine-rich Repeat Variant"/>
    <property type="match status" value="4"/>
</dbReference>
<dbReference type="GO" id="GO:0030089">
    <property type="term" value="C:phycobilisome"/>
    <property type="evidence" value="ECO:0007669"/>
    <property type="project" value="UniProtKB-KW"/>
</dbReference>
<dbReference type="InterPro" id="IPR054570">
    <property type="entry name" value="NCC-H_dom"/>
</dbReference>
<comment type="caution">
    <text evidence="4">The sequence shown here is derived from an EMBL/GenBank/DDBJ whole genome shotgun (WGS) entry which is preliminary data.</text>
</comment>
<dbReference type="Pfam" id="PF22730">
    <property type="entry name" value="NCC-H"/>
    <property type="match status" value="1"/>
</dbReference>
<dbReference type="InterPro" id="IPR054611">
    <property type="entry name" value="NCAB"/>
</dbReference>
<dbReference type="PANTHER" id="PTHR12697">
    <property type="entry name" value="PBS LYASE HEAT-LIKE PROTEIN"/>
    <property type="match status" value="1"/>
</dbReference>
<dbReference type="InterPro" id="IPR011989">
    <property type="entry name" value="ARM-like"/>
</dbReference>
<evidence type="ECO:0000313" key="4">
    <source>
        <dbReference type="EMBL" id="OKH21469.1"/>
    </source>
</evidence>
<proteinExistence type="predicted"/>
<name>A0A1U7HD24_9CYAN</name>
<dbReference type="PANTHER" id="PTHR12697:SF38">
    <property type="entry name" value="PBS LYASE HEAT DOMAIN PROTEIN REPEAT-CONTAINING PROTEIN"/>
    <property type="match status" value="1"/>
</dbReference>
<keyword evidence="2" id="KW-0605">Phycobilisome</keyword>
<evidence type="ECO:0000256" key="1">
    <source>
        <dbReference type="ARBA" id="ARBA00022549"/>
    </source>
</evidence>
<dbReference type="AlphaFoldDB" id="A0A1U7HD24"/>
<dbReference type="Gene3D" id="3.40.50.300">
    <property type="entry name" value="P-loop containing nucleotide triphosphate hydrolases"/>
    <property type="match status" value="1"/>
</dbReference>
<dbReference type="SMART" id="SM00567">
    <property type="entry name" value="EZ_HEAT"/>
    <property type="match status" value="10"/>
</dbReference>
<dbReference type="PROSITE" id="PS50837">
    <property type="entry name" value="NACHT"/>
    <property type="match status" value="1"/>
</dbReference>
<dbReference type="InterPro" id="IPR004155">
    <property type="entry name" value="PBS_lyase_HEAT"/>
</dbReference>
<keyword evidence="1" id="KW-0042">Antenna complex</keyword>
<gene>
    <name evidence="4" type="ORF">NIES593_15890</name>
</gene>
<dbReference type="Pfam" id="PF05729">
    <property type="entry name" value="NACHT"/>
    <property type="match status" value="1"/>
</dbReference>
<dbReference type="GO" id="GO:0016491">
    <property type="term" value="F:oxidoreductase activity"/>
    <property type="evidence" value="ECO:0007669"/>
    <property type="project" value="TreeGrafter"/>
</dbReference>
<evidence type="ECO:0000259" key="3">
    <source>
        <dbReference type="PROSITE" id="PS50837"/>
    </source>
</evidence>
<dbReference type="InterPro" id="IPR016024">
    <property type="entry name" value="ARM-type_fold"/>
</dbReference>
<dbReference type="Pfam" id="PF22724">
    <property type="entry name" value="NCAB1"/>
    <property type="match status" value="1"/>
</dbReference>
<evidence type="ECO:0000256" key="2">
    <source>
        <dbReference type="ARBA" id="ARBA00022738"/>
    </source>
</evidence>
<dbReference type="EMBL" id="MRCB01000020">
    <property type="protein sequence ID" value="OKH21469.1"/>
    <property type="molecule type" value="Genomic_DNA"/>
</dbReference>
<accession>A0A1U7HD24</accession>
<evidence type="ECO:0000313" key="5">
    <source>
        <dbReference type="Proteomes" id="UP000186868"/>
    </source>
</evidence>
<protein>
    <recommendedName>
        <fullName evidence="3">NACHT domain-containing protein</fullName>
    </recommendedName>
</protein>
<dbReference type="InterPro" id="IPR007111">
    <property type="entry name" value="NACHT_NTPase"/>
</dbReference>
<dbReference type="STRING" id="1921803.NIES593_15890"/>
<dbReference type="SUPFAM" id="SSF48371">
    <property type="entry name" value="ARM repeat"/>
    <property type="match status" value="1"/>
</dbReference>
<dbReference type="SUPFAM" id="SSF52540">
    <property type="entry name" value="P-loop containing nucleoside triphosphate hydrolases"/>
    <property type="match status" value="1"/>
</dbReference>